<dbReference type="NCBIfam" id="NF002007">
    <property type="entry name" value="PRK00808.1"/>
    <property type="match status" value="1"/>
</dbReference>
<dbReference type="RefSeq" id="WP_133588357.1">
    <property type="nucleotide sequence ID" value="NZ_SNVV01000002.1"/>
</dbReference>
<sequence>MSLTWTPDLDTGIAVIDDQHRRLVDYVNQLETVHSKGDLPTVGHVLDDLVDYTLSHFAFEETLLEESGYAYLKAHKRVHQLFTRRVEEYRERFKRGEDVNAEIHRLLSSWLLNHIKHDDADYVATVSPQIKDTLDEQKNAGWLARTLGRFF</sequence>
<dbReference type="NCBIfam" id="TIGR02481">
    <property type="entry name" value="hemeryth_dom"/>
    <property type="match status" value="1"/>
</dbReference>
<comment type="caution">
    <text evidence="6">The sequence shown here is derived from an EMBL/GenBank/DDBJ whole genome shotgun (WGS) entry which is preliminary data.</text>
</comment>
<dbReference type="PANTHER" id="PTHR37164">
    <property type="entry name" value="BACTERIOHEMERYTHRIN"/>
    <property type="match status" value="1"/>
</dbReference>
<name>A0A4R6ED90_9RHOO</name>
<evidence type="ECO:0000259" key="5">
    <source>
        <dbReference type="Pfam" id="PF01814"/>
    </source>
</evidence>
<keyword evidence="2" id="KW-0561">Oxygen transport</keyword>
<dbReference type="AlphaFoldDB" id="A0A4R6ED90"/>
<accession>A0A4R6ED90</accession>
<dbReference type="SUPFAM" id="SSF47188">
    <property type="entry name" value="Hemerythrin-like"/>
    <property type="match status" value="1"/>
</dbReference>
<keyword evidence="3" id="KW-0479">Metal-binding</keyword>
<dbReference type="InterPro" id="IPR016131">
    <property type="entry name" value="Haemerythrin_Fe_BS"/>
</dbReference>
<comment type="similarity">
    <text evidence="1">Belongs to the hemerythrin family.</text>
</comment>
<reference evidence="6 7" key="1">
    <citation type="submission" date="2019-03" db="EMBL/GenBank/DDBJ databases">
        <title>Genomic Encyclopedia of Type Strains, Phase IV (KMG-IV): sequencing the most valuable type-strain genomes for metagenomic binning, comparative biology and taxonomic classification.</title>
        <authorList>
            <person name="Goeker M."/>
        </authorList>
    </citation>
    <scope>NUCLEOTIDE SEQUENCE [LARGE SCALE GENOMIC DNA]</scope>
    <source>
        <strain evidence="6 7">DSM 12121</strain>
    </source>
</reference>
<dbReference type="GO" id="GO:0005344">
    <property type="term" value="F:oxygen carrier activity"/>
    <property type="evidence" value="ECO:0007669"/>
    <property type="project" value="UniProtKB-KW"/>
</dbReference>
<dbReference type="InterPro" id="IPR035938">
    <property type="entry name" value="Hemerythrin-like_sf"/>
</dbReference>
<evidence type="ECO:0000313" key="6">
    <source>
        <dbReference type="EMBL" id="TDN56147.1"/>
    </source>
</evidence>
<evidence type="ECO:0000313" key="7">
    <source>
        <dbReference type="Proteomes" id="UP000295129"/>
    </source>
</evidence>
<dbReference type="Pfam" id="PF01814">
    <property type="entry name" value="Hemerythrin"/>
    <property type="match status" value="1"/>
</dbReference>
<dbReference type="NCBIfam" id="NF033749">
    <property type="entry name" value="bact_hemeryth"/>
    <property type="match status" value="1"/>
</dbReference>
<keyword evidence="4" id="KW-0408">Iron</keyword>
<dbReference type="InterPro" id="IPR012312">
    <property type="entry name" value="Hemerythrin-like"/>
</dbReference>
<dbReference type="CDD" id="cd12107">
    <property type="entry name" value="Hemerythrin"/>
    <property type="match status" value="1"/>
</dbReference>
<dbReference type="EMBL" id="SNVV01000002">
    <property type="protein sequence ID" value="TDN56147.1"/>
    <property type="molecule type" value="Genomic_DNA"/>
</dbReference>
<dbReference type="Proteomes" id="UP000295129">
    <property type="component" value="Unassembled WGS sequence"/>
</dbReference>
<dbReference type="InterPro" id="IPR050669">
    <property type="entry name" value="Hemerythrin"/>
</dbReference>
<keyword evidence="7" id="KW-1185">Reference proteome</keyword>
<dbReference type="OrthoDB" id="5296936at2"/>
<evidence type="ECO:0000256" key="1">
    <source>
        <dbReference type="ARBA" id="ARBA00010587"/>
    </source>
</evidence>
<dbReference type="PANTHER" id="PTHR37164:SF1">
    <property type="entry name" value="BACTERIOHEMERYTHRIN"/>
    <property type="match status" value="1"/>
</dbReference>
<dbReference type="PROSITE" id="PS00550">
    <property type="entry name" value="HEMERYTHRINS"/>
    <property type="match status" value="1"/>
</dbReference>
<gene>
    <name evidence="6" type="ORF">C7389_10282</name>
</gene>
<evidence type="ECO:0000256" key="4">
    <source>
        <dbReference type="ARBA" id="ARBA00023004"/>
    </source>
</evidence>
<evidence type="ECO:0000256" key="3">
    <source>
        <dbReference type="ARBA" id="ARBA00022723"/>
    </source>
</evidence>
<keyword evidence="2" id="KW-0813">Transport</keyword>
<feature type="domain" description="Hemerythrin-like" evidence="5">
    <location>
        <begin position="11"/>
        <end position="124"/>
    </location>
</feature>
<proteinExistence type="inferred from homology"/>
<dbReference type="InterPro" id="IPR012827">
    <property type="entry name" value="Hemerythrin_metal-bd"/>
</dbReference>
<dbReference type="Gene3D" id="1.20.120.50">
    <property type="entry name" value="Hemerythrin-like"/>
    <property type="match status" value="1"/>
</dbReference>
<organism evidence="6 7">
    <name type="scientific">Azoarcus indigens</name>
    <dbReference type="NCBI Taxonomy" id="29545"/>
    <lineage>
        <taxon>Bacteria</taxon>
        <taxon>Pseudomonadati</taxon>
        <taxon>Pseudomonadota</taxon>
        <taxon>Betaproteobacteria</taxon>
        <taxon>Rhodocyclales</taxon>
        <taxon>Zoogloeaceae</taxon>
        <taxon>Azoarcus</taxon>
    </lineage>
</organism>
<evidence type="ECO:0000256" key="2">
    <source>
        <dbReference type="ARBA" id="ARBA00022621"/>
    </source>
</evidence>
<dbReference type="GO" id="GO:0046872">
    <property type="term" value="F:metal ion binding"/>
    <property type="evidence" value="ECO:0007669"/>
    <property type="project" value="UniProtKB-KW"/>
</dbReference>
<protein>
    <submittedName>
        <fullName evidence="6">Hemerythrin</fullName>
    </submittedName>
</protein>